<accession>A0ABM8TWW4</accession>
<dbReference type="Pfam" id="PF10881">
    <property type="entry name" value="DUF2726"/>
    <property type="match status" value="1"/>
</dbReference>
<protein>
    <recommendedName>
        <fullName evidence="1">DUF2726 domain-containing protein</fullName>
    </recommendedName>
</protein>
<dbReference type="InterPro" id="IPR024402">
    <property type="entry name" value="DUF2726"/>
</dbReference>
<evidence type="ECO:0000313" key="2">
    <source>
        <dbReference type="EMBL" id="CAG2161366.1"/>
    </source>
</evidence>
<comment type="caution">
    <text evidence="2">The sequence shown here is derived from an EMBL/GenBank/DDBJ whole genome shotgun (WGS) entry which is preliminary data.</text>
</comment>
<name>A0ABM8TWW4_9BURK</name>
<proteinExistence type="predicted"/>
<organism evidence="2 3">
    <name type="scientific">Cupriavidus numazuensis</name>
    <dbReference type="NCBI Taxonomy" id="221992"/>
    <lineage>
        <taxon>Bacteria</taxon>
        <taxon>Pseudomonadati</taxon>
        <taxon>Pseudomonadota</taxon>
        <taxon>Betaproteobacteria</taxon>
        <taxon>Burkholderiales</taxon>
        <taxon>Burkholderiaceae</taxon>
        <taxon>Cupriavidus</taxon>
    </lineage>
</organism>
<evidence type="ECO:0000313" key="3">
    <source>
        <dbReference type="Proteomes" id="UP000672657"/>
    </source>
</evidence>
<reference evidence="2 3" key="1">
    <citation type="submission" date="2021-03" db="EMBL/GenBank/DDBJ databases">
        <authorList>
            <person name="Peeters C."/>
        </authorList>
    </citation>
    <scope>NUCLEOTIDE SEQUENCE [LARGE SCALE GENOMIC DNA]</scope>
    <source>
        <strain evidence="2 3">LMG 26411</strain>
    </source>
</reference>
<dbReference type="Proteomes" id="UP000672657">
    <property type="component" value="Unassembled WGS sequence"/>
</dbReference>
<gene>
    <name evidence="2" type="ORF">LMG26411_08191</name>
</gene>
<dbReference type="Gene3D" id="3.40.960.10">
    <property type="entry name" value="VSR Endonuclease"/>
    <property type="match status" value="1"/>
</dbReference>
<dbReference type="RefSeq" id="WP_342344513.1">
    <property type="nucleotide sequence ID" value="NZ_CAJPVI010000136.1"/>
</dbReference>
<dbReference type="EMBL" id="CAJPVI010000136">
    <property type="protein sequence ID" value="CAG2161366.1"/>
    <property type="molecule type" value="Genomic_DNA"/>
</dbReference>
<feature type="domain" description="DUF2726" evidence="1">
    <location>
        <begin position="9"/>
        <end position="74"/>
    </location>
</feature>
<sequence>MTERELAFMARASCDFVIYFKVGKTPLGVIEVDGGFHDKPEQAARDAVKNQILAKSNLPILRLRTVESDIKARIAGFLAAWARTTTDEALPR</sequence>
<evidence type="ECO:0000259" key="1">
    <source>
        <dbReference type="Pfam" id="PF10881"/>
    </source>
</evidence>
<keyword evidence="3" id="KW-1185">Reference proteome</keyword>